<dbReference type="AlphaFoldDB" id="A0A0D1KM25"/>
<dbReference type="Proteomes" id="UP000032247">
    <property type="component" value="Unassembled WGS sequence"/>
</dbReference>
<accession>A0A0D1KM25</accession>
<protein>
    <submittedName>
        <fullName evidence="1">Uncharacterized protein</fullName>
    </submittedName>
</protein>
<proteinExistence type="predicted"/>
<organism evidence="1 2">
    <name type="scientific">Bacillus subtilis</name>
    <dbReference type="NCBI Taxonomy" id="1423"/>
    <lineage>
        <taxon>Bacteria</taxon>
        <taxon>Bacillati</taxon>
        <taxon>Bacillota</taxon>
        <taxon>Bacilli</taxon>
        <taxon>Bacillales</taxon>
        <taxon>Bacillaceae</taxon>
        <taxon>Bacillus</taxon>
    </lineage>
</organism>
<reference evidence="1 2" key="1">
    <citation type="submission" date="2014-12" db="EMBL/GenBank/DDBJ databases">
        <title>Comparative genome analysis of Bacillus coagulans HM-08, Clostridium butyricum HM-68, Bacillus subtilis HM-66 and Bacillus licheniformis BL-09.</title>
        <authorList>
            <person name="Zhang H."/>
        </authorList>
    </citation>
    <scope>NUCLEOTIDE SEQUENCE [LARGE SCALE GENOMIC DNA]</scope>
    <source>
        <strain evidence="1 2">HM-66</strain>
    </source>
</reference>
<dbReference type="EMBL" id="JXBC01000007">
    <property type="protein sequence ID" value="KIU09855.1"/>
    <property type="molecule type" value="Genomic_DNA"/>
</dbReference>
<sequence>MDTKRKGGEYMAYRIVGELEGTEITFTSTHPDGEEREEIFETIEEAEDAVRTLKISLPERTKLTIEPAV</sequence>
<gene>
    <name evidence="1" type="ORF">SC09_contig10orf00029</name>
</gene>
<comment type="caution">
    <text evidence="1">The sequence shown here is derived from an EMBL/GenBank/DDBJ whole genome shotgun (WGS) entry which is preliminary data.</text>
</comment>
<name>A0A0D1KM25_BACIU</name>
<dbReference type="PATRIC" id="fig|1423.173.peg.3707"/>
<evidence type="ECO:0000313" key="2">
    <source>
        <dbReference type="Proteomes" id="UP000032247"/>
    </source>
</evidence>
<evidence type="ECO:0000313" key="1">
    <source>
        <dbReference type="EMBL" id="KIU09855.1"/>
    </source>
</evidence>